<dbReference type="InterPro" id="IPR035466">
    <property type="entry name" value="GlmS/AgaS_SIS"/>
</dbReference>
<dbReference type="Gene3D" id="3.40.50.10490">
    <property type="entry name" value="Glucose-6-phosphate isomerase like protein, domain 1"/>
    <property type="match status" value="2"/>
</dbReference>
<evidence type="ECO:0000256" key="1">
    <source>
        <dbReference type="ARBA" id="ARBA00022737"/>
    </source>
</evidence>
<dbReference type="InterPro" id="IPR001347">
    <property type="entry name" value="SIS_dom"/>
</dbReference>
<proteinExistence type="predicted"/>
<accession>A0A1G7PWZ5</accession>
<evidence type="ECO:0000259" key="2">
    <source>
        <dbReference type="PROSITE" id="PS51464"/>
    </source>
</evidence>
<feature type="domain" description="SIS" evidence="2">
    <location>
        <begin position="203"/>
        <end position="341"/>
    </location>
</feature>
<evidence type="ECO:0000313" key="4">
    <source>
        <dbReference type="Proteomes" id="UP000198863"/>
    </source>
</evidence>
<dbReference type="InterPro" id="IPR035490">
    <property type="entry name" value="GlmS/FrlB_SIS"/>
</dbReference>
<dbReference type="GO" id="GO:1901135">
    <property type="term" value="P:carbohydrate derivative metabolic process"/>
    <property type="evidence" value="ECO:0007669"/>
    <property type="project" value="InterPro"/>
</dbReference>
<reference evidence="4" key="1">
    <citation type="submission" date="2016-10" db="EMBL/GenBank/DDBJ databases">
        <authorList>
            <person name="Varghese N."/>
            <person name="Submissions S."/>
        </authorList>
    </citation>
    <scope>NUCLEOTIDE SEQUENCE [LARGE SCALE GENOMIC DNA]</scope>
    <source>
        <strain evidence="4">DSM 44526</strain>
    </source>
</reference>
<dbReference type="InterPro" id="IPR046348">
    <property type="entry name" value="SIS_dom_sf"/>
</dbReference>
<keyword evidence="4" id="KW-1185">Reference proteome</keyword>
<dbReference type="Proteomes" id="UP000198863">
    <property type="component" value="Unassembled WGS sequence"/>
</dbReference>
<dbReference type="CDD" id="cd05009">
    <property type="entry name" value="SIS_GlmS_GlmD_2"/>
    <property type="match status" value="1"/>
</dbReference>
<evidence type="ECO:0000313" key="3">
    <source>
        <dbReference type="EMBL" id="SDF89900.1"/>
    </source>
</evidence>
<dbReference type="Pfam" id="PF01380">
    <property type="entry name" value="SIS"/>
    <property type="match status" value="2"/>
</dbReference>
<protein>
    <submittedName>
        <fullName evidence="3">Glutamine--fructose-6-phosphate transaminase</fullName>
    </submittedName>
</protein>
<dbReference type="PANTHER" id="PTHR10937">
    <property type="entry name" value="GLUCOSAMINE--FRUCTOSE-6-PHOSPHATE AMINOTRANSFERASE, ISOMERIZING"/>
    <property type="match status" value="1"/>
</dbReference>
<sequence>MTAVLPGGLLRREIEEQPAVWARLVDEGAADLQAAADLLRDVDPELVVLAARGTSDHAATYAQYLVHARLGIPAMLATPSAFTAYRAQLRYPRAVLVAVSQSGESPDLIETVRAAKAAGVTVLSITNTPGSTVARLGDLHLDLGCGPELSVAATKTYTASLLALHAVVSLAAGDPWDAVRARVGGAVTAAEEVLRADLPGGPVVDAALATDRMLVVGRGLSMSSAREGALKLMETNRVAASGWSAADATHGPLGQVGPGTLVLLLTAGSAARASVTDFGTRAADLGATVVTVGPPAGLSPAHEVPLPPHVDETLLPLLEILPFQLLAHAAALGRGLDPDTPEGLAKVTRTH</sequence>
<feature type="domain" description="SIS" evidence="2">
    <location>
        <begin position="35"/>
        <end position="177"/>
    </location>
</feature>
<dbReference type="CDD" id="cd05008">
    <property type="entry name" value="SIS_GlmS_GlmD_1"/>
    <property type="match status" value="1"/>
</dbReference>
<dbReference type="SUPFAM" id="SSF53697">
    <property type="entry name" value="SIS domain"/>
    <property type="match status" value="1"/>
</dbReference>
<keyword evidence="1" id="KW-0677">Repeat</keyword>
<dbReference type="PROSITE" id="PS51464">
    <property type="entry name" value="SIS"/>
    <property type="match status" value="2"/>
</dbReference>
<dbReference type="OrthoDB" id="9761808at2"/>
<dbReference type="EMBL" id="FNCF01000002">
    <property type="protein sequence ID" value="SDF89900.1"/>
    <property type="molecule type" value="Genomic_DNA"/>
</dbReference>
<dbReference type="RefSeq" id="WP_091060093.1">
    <property type="nucleotide sequence ID" value="NZ_FNCF01000002.1"/>
</dbReference>
<organism evidence="3 4">
    <name type="scientific">Klenkia brasiliensis</name>
    <dbReference type="NCBI Taxonomy" id="333142"/>
    <lineage>
        <taxon>Bacteria</taxon>
        <taxon>Bacillati</taxon>
        <taxon>Actinomycetota</taxon>
        <taxon>Actinomycetes</taxon>
        <taxon>Geodermatophilales</taxon>
        <taxon>Geodermatophilaceae</taxon>
        <taxon>Klenkia</taxon>
    </lineage>
</organism>
<name>A0A1G7PWZ5_9ACTN</name>
<dbReference type="PANTHER" id="PTHR10937:SF8">
    <property type="entry name" value="AMINOTRANSFERASE-RELATED"/>
    <property type="match status" value="1"/>
</dbReference>
<dbReference type="GO" id="GO:0097367">
    <property type="term" value="F:carbohydrate derivative binding"/>
    <property type="evidence" value="ECO:0007669"/>
    <property type="project" value="InterPro"/>
</dbReference>
<gene>
    <name evidence="3" type="ORF">SAMN05660324_1223</name>
</gene>
<dbReference type="AlphaFoldDB" id="A0A1G7PWZ5"/>